<dbReference type="RefSeq" id="WP_085020945.1">
    <property type="nucleotide sequence ID" value="NZ_BMHD01000001.1"/>
</dbReference>
<accession>A0A1X9LNW1</accession>
<dbReference type="FunFam" id="3.40.50.300:FF:000016">
    <property type="entry name" value="Oligopeptide ABC transporter ATP-binding component"/>
    <property type="match status" value="1"/>
</dbReference>
<dbReference type="SMART" id="SM00382">
    <property type="entry name" value="AAA"/>
    <property type="match status" value="1"/>
</dbReference>
<dbReference type="NCBIfam" id="TIGR01727">
    <property type="entry name" value="oligo_HPY"/>
    <property type="match status" value="1"/>
</dbReference>
<keyword evidence="2" id="KW-0813">Transport</keyword>
<dbReference type="GO" id="GO:0016887">
    <property type="term" value="F:ATP hydrolysis activity"/>
    <property type="evidence" value="ECO:0007669"/>
    <property type="project" value="InterPro"/>
</dbReference>
<organism evidence="5 6">
    <name type="scientific">Cnuibacter physcomitrellae</name>
    <dbReference type="NCBI Taxonomy" id="1619308"/>
    <lineage>
        <taxon>Bacteria</taxon>
        <taxon>Bacillati</taxon>
        <taxon>Actinomycetota</taxon>
        <taxon>Actinomycetes</taxon>
        <taxon>Micrococcales</taxon>
        <taxon>Microbacteriaceae</taxon>
        <taxon>Cnuibacter</taxon>
    </lineage>
</organism>
<evidence type="ECO:0000256" key="1">
    <source>
        <dbReference type="ARBA" id="ARBA00005417"/>
    </source>
</evidence>
<comment type="similarity">
    <text evidence="1">Belongs to the ABC transporter superfamily.</text>
</comment>
<dbReference type="Pfam" id="PF08352">
    <property type="entry name" value="oligo_HPY"/>
    <property type="match status" value="1"/>
</dbReference>
<protein>
    <submittedName>
        <fullName evidence="5">Uncharacterized protein</fullName>
    </submittedName>
</protein>
<dbReference type="InterPro" id="IPR050319">
    <property type="entry name" value="ABC_transp_ATP-bind"/>
</dbReference>
<dbReference type="Gene3D" id="3.40.50.300">
    <property type="entry name" value="P-loop containing nucleotide triphosphate hydrolases"/>
    <property type="match status" value="1"/>
</dbReference>
<dbReference type="PROSITE" id="PS50893">
    <property type="entry name" value="ABC_TRANSPORTER_2"/>
    <property type="match status" value="1"/>
</dbReference>
<reference evidence="5 6" key="1">
    <citation type="submission" date="2017-04" db="EMBL/GenBank/DDBJ databases">
        <authorList>
            <person name="Afonso C.L."/>
            <person name="Miller P.J."/>
            <person name="Scott M.A."/>
            <person name="Spackman E."/>
            <person name="Goraichik I."/>
            <person name="Dimitrov K.M."/>
            <person name="Suarez D.L."/>
            <person name="Swayne D.E."/>
        </authorList>
    </citation>
    <scope>NUCLEOTIDE SEQUENCE [LARGE SCALE GENOMIC DNA]</scope>
    <source>
        <strain evidence="6">XA(T)</strain>
    </source>
</reference>
<dbReference type="InterPro" id="IPR013563">
    <property type="entry name" value="Oligopep_ABC_C"/>
</dbReference>
<sequence>MSAPLLSVDDLHVTFRRSGGPGRRSNTVRAVRGVSFELQAGQTLGIAGESGSGKSTIARSLMGINKPASGSMLLDGVDVAHRRGSSLAAYRRTMQMIFQDPYDSLDPRMTVGDTLLEAVRLRKDRVADPRGEVRALLEKVGLSRSFADRRPRELSGGQRQRVSIARALSVDPRLILCDEAVSALDVSVRAQVLNLLKDLQEELGLAYLFISHDLSTLRFMADQVAIMYLGEIVEMGSRDEVFERPQHPYTRALLSAVPEPVVIDRTVRLPRVRLTGEPPSPTNPPSGCSFHPRCPLAQDVCRTTAPAARVTASGQIAACHFAEPEEVVAAS</sequence>
<keyword evidence="6" id="KW-1185">Reference proteome</keyword>
<dbReference type="STRING" id="1619308.B5808_17460"/>
<evidence type="ECO:0000256" key="3">
    <source>
        <dbReference type="ARBA" id="ARBA00022741"/>
    </source>
</evidence>
<dbReference type="InterPro" id="IPR003439">
    <property type="entry name" value="ABC_transporter-like_ATP-bd"/>
</dbReference>
<dbReference type="InterPro" id="IPR027417">
    <property type="entry name" value="P-loop_NTPase"/>
</dbReference>
<name>A0A1X9LNW1_9MICO</name>
<dbReference type="PANTHER" id="PTHR43776">
    <property type="entry name" value="TRANSPORT ATP-BINDING PROTEIN"/>
    <property type="match status" value="1"/>
</dbReference>
<dbReference type="InterPro" id="IPR017871">
    <property type="entry name" value="ABC_transporter-like_CS"/>
</dbReference>
<dbReference type="InterPro" id="IPR003593">
    <property type="entry name" value="AAA+_ATPase"/>
</dbReference>
<dbReference type="Proteomes" id="UP000192775">
    <property type="component" value="Chromosome"/>
</dbReference>
<evidence type="ECO:0000313" key="6">
    <source>
        <dbReference type="Proteomes" id="UP000192775"/>
    </source>
</evidence>
<dbReference type="GO" id="GO:0005524">
    <property type="term" value="F:ATP binding"/>
    <property type="evidence" value="ECO:0007669"/>
    <property type="project" value="UniProtKB-KW"/>
</dbReference>
<keyword evidence="4" id="KW-0067">ATP-binding</keyword>
<dbReference type="KEGG" id="cphy:B5808_17460"/>
<dbReference type="Pfam" id="PF00005">
    <property type="entry name" value="ABC_tran"/>
    <property type="match status" value="1"/>
</dbReference>
<dbReference type="AlphaFoldDB" id="A0A1X9LNW1"/>
<dbReference type="PROSITE" id="PS00211">
    <property type="entry name" value="ABC_TRANSPORTER_1"/>
    <property type="match status" value="1"/>
</dbReference>
<keyword evidence="3" id="KW-0547">Nucleotide-binding</keyword>
<dbReference type="EMBL" id="CP020715">
    <property type="protein sequence ID" value="ARJ06807.1"/>
    <property type="molecule type" value="Genomic_DNA"/>
</dbReference>
<dbReference type="SUPFAM" id="SSF52540">
    <property type="entry name" value="P-loop containing nucleoside triphosphate hydrolases"/>
    <property type="match status" value="1"/>
</dbReference>
<dbReference type="CDD" id="cd03257">
    <property type="entry name" value="ABC_NikE_OppD_transporters"/>
    <property type="match status" value="1"/>
</dbReference>
<gene>
    <name evidence="5" type="ORF">B5808_17460</name>
</gene>
<proteinExistence type="inferred from homology"/>
<dbReference type="GO" id="GO:0055085">
    <property type="term" value="P:transmembrane transport"/>
    <property type="evidence" value="ECO:0007669"/>
    <property type="project" value="UniProtKB-ARBA"/>
</dbReference>
<evidence type="ECO:0000256" key="2">
    <source>
        <dbReference type="ARBA" id="ARBA00022448"/>
    </source>
</evidence>
<dbReference type="GO" id="GO:0015833">
    <property type="term" value="P:peptide transport"/>
    <property type="evidence" value="ECO:0007669"/>
    <property type="project" value="InterPro"/>
</dbReference>
<evidence type="ECO:0000256" key="4">
    <source>
        <dbReference type="ARBA" id="ARBA00022840"/>
    </source>
</evidence>
<dbReference type="PANTHER" id="PTHR43776:SF7">
    <property type="entry name" value="D,D-DIPEPTIDE TRANSPORT ATP-BINDING PROTEIN DDPF-RELATED"/>
    <property type="match status" value="1"/>
</dbReference>
<evidence type="ECO:0000313" key="5">
    <source>
        <dbReference type="EMBL" id="ARJ06807.1"/>
    </source>
</evidence>